<organism evidence="5 6">
    <name type="scientific">Ceratopteris richardii</name>
    <name type="common">Triangle waterfern</name>
    <dbReference type="NCBI Taxonomy" id="49495"/>
    <lineage>
        <taxon>Eukaryota</taxon>
        <taxon>Viridiplantae</taxon>
        <taxon>Streptophyta</taxon>
        <taxon>Embryophyta</taxon>
        <taxon>Tracheophyta</taxon>
        <taxon>Polypodiopsida</taxon>
        <taxon>Polypodiidae</taxon>
        <taxon>Polypodiales</taxon>
        <taxon>Pteridineae</taxon>
        <taxon>Pteridaceae</taxon>
        <taxon>Parkerioideae</taxon>
        <taxon>Ceratopteris</taxon>
    </lineage>
</organism>
<comment type="caution">
    <text evidence="5">The sequence shown here is derived from an EMBL/GenBank/DDBJ whole genome shotgun (WGS) entry which is preliminary data.</text>
</comment>
<evidence type="ECO:0000256" key="1">
    <source>
        <dbReference type="ARBA" id="ARBA00023015"/>
    </source>
</evidence>
<dbReference type="OrthoDB" id="778365at2759"/>
<gene>
    <name evidence="5" type="ORF">KP509_19G004600</name>
</gene>
<dbReference type="GO" id="GO:0046983">
    <property type="term" value="F:protein dimerization activity"/>
    <property type="evidence" value="ECO:0007669"/>
    <property type="project" value="InterPro"/>
</dbReference>
<feature type="compositionally biased region" description="Basic and acidic residues" evidence="3">
    <location>
        <begin position="423"/>
        <end position="435"/>
    </location>
</feature>
<dbReference type="PANTHER" id="PTHR46196:SF3">
    <property type="entry name" value="TRANSCRIPTION FACTOR LHW-LIKE ISOFORM X1"/>
    <property type="match status" value="1"/>
</dbReference>
<evidence type="ECO:0000313" key="6">
    <source>
        <dbReference type="Proteomes" id="UP000825935"/>
    </source>
</evidence>
<dbReference type="InterPro" id="IPR036638">
    <property type="entry name" value="HLH_DNA-bd_sf"/>
</dbReference>
<evidence type="ECO:0000259" key="4">
    <source>
        <dbReference type="PROSITE" id="PS50888"/>
    </source>
</evidence>
<dbReference type="PROSITE" id="PS50888">
    <property type="entry name" value="BHLH"/>
    <property type="match status" value="1"/>
</dbReference>
<dbReference type="Proteomes" id="UP000825935">
    <property type="component" value="Chromosome 19"/>
</dbReference>
<keyword evidence="2" id="KW-0804">Transcription</keyword>
<keyword evidence="6" id="KW-1185">Reference proteome</keyword>
<feature type="region of interest" description="Disordered" evidence="3">
    <location>
        <begin position="413"/>
        <end position="435"/>
    </location>
</feature>
<dbReference type="InterPro" id="IPR011598">
    <property type="entry name" value="bHLH_dom"/>
</dbReference>
<evidence type="ECO:0000313" key="5">
    <source>
        <dbReference type="EMBL" id="KAH7351592.1"/>
    </source>
</evidence>
<dbReference type="EMBL" id="CM035424">
    <property type="protein sequence ID" value="KAH7351592.1"/>
    <property type="molecule type" value="Genomic_DNA"/>
</dbReference>
<evidence type="ECO:0000256" key="2">
    <source>
        <dbReference type="ARBA" id="ARBA00023163"/>
    </source>
</evidence>
<protein>
    <recommendedName>
        <fullName evidence="4">BHLH domain-containing protein</fullName>
    </recommendedName>
</protein>
<dbReference type="PANTHER" id="PTHR46196">
    <property type="entry name" value="TRANSCRIPTION FACTOR BHLH155-LIKE ISOFORM X1-RELATED"/>
    <property type="match status" value="1"/>
</dbReference>
<accession>A0A8T2SJF9</accession>
<dbReference type="SUPFAM" id="SSF47459">
    <property type="entry name" value="HLH, helix-loop-helix DNA-binding domain"/>
    <property type="match status" value="1"/>
</dbReference>
<name>A0A8T2SJF9_CERRI</name>
<dbReference type="AlphaFoldDB" id="A0A8T2SJF9"/>
<dbReference type="Pfam" id="PF23176">
    <property type="entry name" value="bHLH_LHW"/>
    <property type="match status" value="1"/>
</dbReference>
<reference evidence="5" key="1">
    <citation type="submission" date="2021-08" db="EMBL/GenBank/DDBJ databases">
        <title>WGS assembly of Ceratopteris richardii.</title>
        <authorList>
            <person name="Marchant D.B."/>
            <person name="Chen G."/>
            <person name="Jenkins J."/>
            <person name="Shu S."/>
            <person name="Leebens-Mack J."/>
            <person name="Grimwood J."/>
            <person name="Schmutz J."/>
            <person name="Soltis P."/>
            <person name="Soltis D."/>
            <person name="Chen Z.-H."/>
        </authorList>
    </citation>
    <scope>NUCLEOTIDE SEQUENCE</scope>
    <source>
        <strain evidence="5">Whitten #5841</strain>
        <tissue evidence="5">Leaf</tissue>
    </source>
</reference>
<sequence length="607" mass="67675">MRDTSDIPVLWSSLADRGRHRRDDQYLNLLDEFGINLLSMSSLKSQQQSEYSSASSTNYTALQQQDIQSVPCLLDNYYSGPIMGQVSSEHCTVPTTTARASLASESLEPFCIRDDAVCPVDVNSEGLGFLHSTHICEHYKKPRFSSKVDSNAQVELPFDTVSKAETDLCKQVAIECPGLNAQARDQIIHVEGTLDSVLHKPVDEGQMFFSQGISDKLLDIQALDLFSNDHVELFSGNTHIPCSQSSSILLNGDDNLHVSEMIPSSDDTLQKLFKREFDEFDDYLASLKKEEDVQADELTCLTSYPALLDADDSDIWNGSSSGASFWDHECKKHASISKMSANGGLNISTSCQTVETNILHMDTLGGTPNANTIQTRNYAGLTNIKTPFSNLDFDVCHQQLGKQNVALSAGECETTRASKKRNRQSEKSRPRPKDRQLIQDRVQELRSIIPSSGKCSIDALLEKTIKYMNFLQTVTEEAYAWKDDASQQDEGYDGTYIEEHGTTWAMELGGKGKECPLFIQDLGKPRHMLLKMQCEEKEVFLEIVDTVRGLGLKILKGFMELRAGKMWAQLVIKGNEEVHRVHIICALMHLLESARESSSAITELAYP</sequence>
<evidence type="ECO:0000256" key="3">
    <source>
        <dbReference type="SAM" id="MobiDB-lite"/>
    </source>
</evidence>
<dbReference type="GO" id="GO:0003700">
    <property type="term" value="F:DNA-binding transcription factor activity"/>
    <property type="evidence" value="ECO:0007669"/>
    <property type="project" value="InterPro"/>
</dbReference>
<keyword evidence="1" id="KW-0805">Transcription regulation</keyword>
<feature type="domain" description="BHLH" evidence="4">
    <location>
        <begin position="422"/>
        <end position="471"/>
    </location>
</feature>
<proteinExistence type="predicted"/>
<dbReference type="InterPro" id="IPR043561">
    <property type="entry name" value="LHW-like"/>
</dbReference>
<dbReference type="EMBL" id="CM035424">
    <property type="protein sequence ID" value="KAH7351591.1"/>
    <property type="molecule type" value="Genomic_DNA"/>
</dbReference>